<dbReference type="PRINTS" id="PR00344">
    <property type="entry name" value="BCTRLSENSOR"/>
</dbReference>
<dbReference type="CDD" id="cd00082">
    <property type="entry name" value="HisKA"/>
    <property type="match status" value="1"/>
</dbReference>
<dbReference type="EMBL" id="FNCE01000005">
    <property type="protein sequence ID" value="SDG11288.1"/>
    <property type="molecule type" value="Genomic_DNA"/>
</dbReference>
<comment type="catalytic activity">
    <reaction evidence="1">
        <text>ATP + protein L-histidine = ADP + protein N-phospho-L-histidine.</text>
        <dbReference type="EC" id="2.7.13.3"/>
    </reaction>
</comment>
<dbReference type="Gene3D" id="3.30.450.20">
    <property type="entry name" value="PAS domain"/>
    <property type="match status" value="1"/>
</dbReference>
<dbReference type="CDD" id="cd16922">
    <property type="entry name" value="HATPase_EvgS-ArcB-TorS-like"/>
    <property type="match status" value="1"/>
</dbReference>
<reference evidence="20 21" key="1">
    <citation type="submission" date="2016-10" db="EMBL/GenBank/DDBJ databases">
        <authorList>
            <person name="de Groot N.N."/>
        </authorList>
    </citation>
    <scope>NUCLEOTIDE SEQUENCE [LARGE SCALE GENOMIC DNA]</scope>
    <source>
        <strain evidence="20 21">DSM 25584</strain>
    </source>
</reference>
<dbReference type="PROSITE" id="PS50112">
    <property type="entry name" value="PAS"/>
    <property type="match status" value="1"/>
</dbReference>
<feature type="domain" description="PAC" evidence="19">
    <location>
        <begin position="90"/>
        <end position="142"/>
    </location>
</feature>
<keyword evidence="21" id="KW-1185">Reference proteome</keyword>
<evidence type="ECO:0000256" key="14">
    <source>
        <dbReference type="PROSITE-ProRule" id="PRU00169"/>
    </source>
</evidence>
<feature type="domain" description="PAS" evidence="18">
    <location>
        <begin position="16"/>
        <end position="61"/>
    </location>
</feature>
<dbReference type="InterPro" id="IPR036641">
    <property type="entry name" value="HPT_dom_sf"/>
</dbReference>
<dbReference type="InterPro" id="IPR003018">
    <property type="entry name" value="GAF"/>
</dbReference>
<sequence>MPQRLFDPSASGQVLETSALAALFEGMPDAVLLADAERRIVLANPAAEQIFGYSASELIGNRTRMLYADSADYEATGRKHFNPLSTANTGVYEIRYQRKSGETFPSETTGSTVRDADGTVLGYLGIIRDISRQRQIQEVMQALYAKTADQELSSDEKIQEILALGARHFRMPLGIVSHVRGTTYTVLHATSPGGEVTPGSTFDVRGTYCTHTLQTDGPTAFAHVGESALAAHPCYRTFRLESYIGVPLWVDGERFGTLNFSSWQPHAPFEDADRELIQLFAQWISHELSLARAFDAVRQAKREAEVARTEAERANAAKSRFLATVSHDLRTPLTGLMGMLDLLSTSRLDSEERAYVEHARTSAQALLDLLNDTLDVSKIESGHMQFERAPVHVPELVRSVAALFEPKARQAGVALQVSVADRCPTRVLGDSVRLRQILTNLVSNALKFTSEGEVRIEAGAGPGGTGVCLAVQDTGPGIPAARQRTIFEPFQQADAATTREHGGTGLGLAISKQLAEGMGGRIDLASSPGAGSRFDVVLPLEHAAEAEAAPDGAGSQSAEGPEPLSLLVAEDNPTNGLLLRTVLERDGHSVHLVTDGEAAVEAARREPFDAAIVDVHMPGTGGLEAARRIRAGDARNPDLPVVALTADAVSGNREGYTDAGVAAVLTKPISWAAVRRTLAELTAAGGEAPRTETDAPAEAGRYAELPLIDPDRTAELRAALGSAGCAELMASFRDSLLDERERVANAHRRDPADARAAMHTLKGVALNYGARRLGAVCADAQTRAEAGELSQAMTAEVLAALDATLAEVRAASDDGASAA</sequence>
<dbReference type="SUPFAM" id="SSF52172">
    <property type="entry name" value="CheY-like"/>
    <property type="match status" value="1"/>
</dbReference>
<evidence type="ECO:0000256" key="6">
    <source>
        <dbReference type="ARBA" id="ARBA00022553"/>
    </source>
</evidence>
<dbReference type="FunFam" id="3.30.565.10:FF:000010">
    <property type="entry name" value="Sensor histidine kinase RcsC"/>
    <property type="match status" value="1"/>
</dbReference>
<name>A0A1G7RKL7_9PROT</name>
<evidence type="ECO:0000256" key="8">
    <source>
        <dbReference type="ARBA" id="ARBA00022692"/>
    </source>
</evidence>
<evidence type="ECO:0000256" key="7">
    <source>
        <dbReference type="ARBA" id="ARBA00022679"/>
    </source>
</evidence>
<dbReference type="InterPro" id="IPR000014">
    <property type="entry name" value="PAS"/>
</dbReference>
<dbReference type="InterPro" id="IPR011006">
    <property type="entry name" value="CheY-like_superfamily"/>
</dbReference>
<dbReference type="Pfam" id="PF00512">
    <property type="entry name" value="HisKA"/>
    <property type="match status" value="1"/>
</dbReference>
<dbReference type="InterPro" id="IPR036890">
    <property type="entry name" value="HATPase_C_sf"/>
</dbReference>
<keyword evidence="11" id="KW-1133">Transmembrane helix</keyword>
<dbReference type="Gene3D" id="3.40.50.2300">
    <property type="match status" value="1"/>
</dbReference>
<keyword evidence="8" id="KW-0812">Transmembrane</keyword>
<evidence type="ECO:0000256" key="15">
    <source>
        <dbReference type="SAM" id="Coils"/>
    </source>
</evidence>
<evidence type="ECO:0000259" key="17">
    <source>
        <dbReference type="PROSITE" id="PS50110"/>
    </source>
</evidence>
<feature type="coiled-coil region" evidence="15">
    <location>
        <begin position="290"/>
        <end position="317"/>
    </location>
</feature>
<dbReference type="GO" id="GO:0005886">
    <property type="term" value="C:plasma membrane"/>
    <property type="evidence" value="ECO:0007669"/>
    <property type="project" value="UniProtKB-SubCell"/>
</dbReference>
<dbReference type="SUPFAM" id="SSF55781">
    <property type="entry name" value="GAF domain-like"/>
    <property type="match status" value="1"/>
</dbReference>
<evidence type="ECO:0000256" key="1">
    <source>
        <dbReference type="ARBA" id="ARBA00000085"/>
    </source>
</evidence>
<dbReference type="InterPro" id="IPR001610">
    <property type="entry name" value="PAC"/>
</dbReference>
<dbReference type="SMART" id="SM00065">
    <property type="entry name" value="GAF"/>
    <property type="match status" value="1"/>
</dbReference>
<dbReference type="Gene3D" id="1.10.287.130">
    <property type="match status" value="1"/>
</dbReference>
<dbReference type="STRING" id="1082479.SAMN05216241_105171"/>
<dbReference type="CDD" id="cd17546">
    <property type="entry name" value="REC_hyHK_CKI1_RcsC-like"/>
    <property type="match status" value="1"/>
</dbReference>
<dbReference type="InterPro" id="IPR005467">
    <property type="entry name" value="His_kinase_dom"/>
</dbReference>
<dbReference type="InterPro" id="IPR008207">
    <property type="entry name" value="Sig_transdc_His_kin_Hpt_dom"/>
</dbReference>
<proteinExistence type="predicted"/>
<evidence type="ECO:0000259" key="16">
    <source>
        <dbReference type="PROSITE" id="PS50109"/>
    </source>
</evidence>
<dbReference type="SMART" id="SM00387">
    <property type="entry name" value="HATPase_c"/>
    <property type="match status" value="1"/>
</dbReference>
<dbReference type="PROSITE" id="PS50113">
    <property type="entry name" value="PAC"/>
    <property type="match status" value="1"/>
</dbReference>
<keyword evidence="10" id="KW-0067">ATP-binding</keyword>
<dbReference type="Pfam" id="PF00072">
    <property type="entry name" value="Response_reg"/>
    <property type="match status" value="1"/>
</dbReference>
<protein>
    <recommendedName>
        <fullName evidence="3">histidine kinase</fullName>
        <ecNumber evidence="3">2.7.13.3</ecNumber>
    </recommendedName>
</protein>
<feature type="modified residue" description="4-aspartylphosphate" evidence="14">
    <location>
        <position position="614"/>
    </location>
</feature>
<evidence type="ECO:0000313" key="20">
    <source>
        <dbReference type="EMBL" id="SDG11288.1"/>
    </source>
</evidence>
<dbReference type="InterPro" id="IPR035965">
    <property type="entry name" value="PAS-like_dom_sf"/>
</dbReference>
<accession>A0A1G7RKL7</accession>
<organism evidence="20 21">
    <name type="scientific">Limimonas halophila</name>
    <dbReference type="NCBI Taxonomy" id="1082479"/>
    <lineage>
        <taxon>Bacteria</taxon>
        <taxon>Pseudomonadati</taxon>
        <taxon>Pseudomonadota</taxon>
        <taxon>Alphaproteobacteria</taxon>
        <taxon>Rhodospirillales</taxon>
        <taxon>Rhodovibrionaceae</taxon>
        <taxon>Limimonas</taxon>
    </lineage>
</organism>
<dbReference type="Proteomes" id="UP000199415">
    <property type="component" value="Unassembled WGS sequence"/>
</dbReference>
<dbReference type="SMART" id="SM00091">
    <property type="entry name" value="PAS"/>
    <property type="match status" value="1"/>
</dbReference>
<dbReference type="CDD" id="cd00130">
    <property type="entry name" value="PAS"/>
    <property type="match status" value="1"/>
</dbReference>
<dbReference type="PANTHER" id="PTHR43047">
    <property type="entry name" value="TWO-COMPONENT HISTIDINE PROTEIN KINASE"/>
    <property type="match status" value="1"/>
</dbReference>
<dbReference type="SUPFAM" id="SSF55874">
    <property type="entry name" value="ATPase domain of HSP90 chaperone/DNA topoisomerase II/histidine kinase"/>
    <property type="match status" value="1"/>
</dbReference>
<evidence type="ECO:0000256" key="9">
    <source>
        <dbReference type="ARBA" id="ARBA00022777"/>
    </source>
</evidence>
<evidence type="ECO:0000256" key="10">
    <source>
        <dbReference type="ARBA" id="ARBA00022840"/>
    </source>
</evidence>
<gene>
    <name evidence="20" type="ORF">SAMN05216241_105171</name>
</gene>
<dbReference type="NCBIfam" id="TIGR00229">
    <property type="entry name" value="sensory_box"/>
    <property type="match status" value="1"/>
</dbReference>
<keyword evidence="6 14" id="KW-0597">Phosphoprotein</keyword>
<dbReference type="RefSeq" id="WP_090019810.1">
    <property type="nucleotide sequence ID" value="NZ_FNCE01000005.1"/>
</dbReference>
<evidence type="ECO:0000256" key="5">
    <source>
        <dbReference type="ARBA" id="ARBA00022519"/>
    </source>
</evidence>
<dbReference type="PROSITE" id="PS50109">
    <property type="entry name" value="HIS_KIN"/>
    <property type="match status" value="1"/>
</dbReference>
<keyword evidence="5" id="KW-0997">Cell inner membrane</keyword>
<keyword evidence="4" id="KW-1003">Cell membrane</keyword>
<evidence type="ECO:0000259" key="18">
    <source>
        <dbReference type="PROSITE" id="PS50112"/>
    </source>
</evidence>
<dbReference type="Gene3D" id="3.30.565.10">
    <property type="entry name" value="Histidine kinase-like ATPase, C-terminal domain"/>
    <property type="match status" value="1"/>
</dbReference>
<evidence type="ECO:0000259" key="19">
    <source>
        <dbReference type="PROSITE" id="PS50113"/>
    </source>
</evidence>
<dbReference type="Pfam" id="PF01627">
    <property type="entry name" value="Hpt"/>
    <property type="match status" value="1"/>
</dbReference>
<keyword evidence="15" id="KW-0175">Coiled coil</keyword>
<feature type="domain" description="Histidine kinase" evidence="16">
    <location>
        <begin position="324"/>
        <end position="542"/>
    </location>
</feature>
<evidence type="ECO:0000256" key="13">
    <source>
        <dbReference type="ARBA" id="ARBA00023136"/>
    </source>
</evidence>
<evidence type="ECO:0000256" key="11">
    <source>
        <dbReference type="ARBA" id="ARBA00022989"/>
    </source>
</evidence>
<keyword evidence="7" id="KW-0808">Transferase</keyword>
<dbReference type="InterPro" id="IPR004358">
    <property type="entry name" value="Sig_transdc_His_kin-like_C"/>
</dbReference>
<keyword evidence="13" id="KW-0472">Membrane</keyword>
<evidence type="ECO:0000256" key="4">
    <source>
        <dbReference type="ARBA" id="ARBA00022475"/>
    </source>
</evidence>
<evidence type="ECO:0000256" key="3">
    <source>
        <dbReference type="ARBA" id="ARBA00012438"/>
    </source>
</evidence>
<dbReference type="OrthoDB" id="9813151at2"/>
<dbReference type="SMART" id="SM00086">
    <property type="entry name" value="PAC"/>
    <property type="match status" value="1"/>
</dbReference>
<dbReference type="SMART" id="SM00388">
    <property type="entry name" value="HisKA"/>
    <property type="match status" value="1"/>
</dbReference>
<keyword evidence="12" id="KW-0902">Two-component regulatory system</keyword>
<feature type="domain" description="Response regulatory" evidence="17">
    <location>
        <begin position="565"/>
        <end position="682"/>
    </location>
</feature>
<dbReference type="InterPro" id="IPR003661">
    <property type="entry name" value="HisK_dim/P_dom"/>
</dbReference>
<keyword evidence="10" id="KW-0547">Nucleotide-binding</keyword>
<dbReference type="AlphaFoldDB" id="A0A1G7RKL7"/>
<dbReference type="Gene3D" id="1.20.120.160">
    <property type="entry name" value="HPT domain"/>
    <property type="match status" value="1"/>
</dbReference>
<dbReference type="SUPFAM" id="SSF55785">
    <property type="entry name" value="PYP-like sensor domain (PAS domain)"/>
    <property type="match status" value="1"/>
</dbReference>
<dbReference type="PROSITE" id="PS50110">
    <property type="entry name" value="RESPONSE_REGULATORY"/>
    <property type="match status" value="1"/>
</dbReference>
<dbReference type="InterPro" id="IPR029016">
    <property type="entry name" value="GAF-like_dom_sf"/>
</dbReference>
<evidence type="ECO:0000256" key="12">
    <source>
        <dbReference type="ARBA" id="ARBA00023012"/>
    </source>
</evidence>
<dbReference type="Pfam" id="PF02518">
    <property type="entry name" value="HATPase_c"/>
    <property type="match status" value="1"/>
</dbReference>
<dbReference type="Gene3D" id="3.30.450.40">
    <property type="match status" value="1"/>
</dbReference>
<dbReference type="EC" id="2.7.13.3" evidence="3"/>
<comment type="subcellular location">
    <subcellularLocation>
        <location evidence="2">Cell inner membrane</location>
        <topology evidence="2">Multi-pass membrane protein</topology>
    </subcellularLocation>
</comment>
<evidence type="ECO:0000313" key="21">
    <source>
        <dbReference type="Proteomes" id="UP000199415"/>
    </source>
</evidence>
<dbReference type="InterPro" id="IPR000700">
    <property type="entry name" value="PAS-assoc_C"/>
</dbReference>
<evidence type="ECO:0000256" key="2">
    <source>
        <dbReference type="ARBA" id="ARBA00004429"/>
    </source>
</evidence>
<dbReference type="SMART" id="SM00448">
    <property type="entry name" value="REC"/>
    <property type="match status" value="1"/>
</dbReference>
<dbReference type="InterPro" id="IPR001789">
    <property type="entry name" value="Sig_transdc_resp-reg_receiver"/>
</dbReference>
<dbReference type="Pfam" id="PF13426">
    <property type="entry name" value="PAS_9"/>
    <property type="match status" value="1"/>
</dbReference>
<dbReference type="Pfam" id="PF01590">
    <property type="entry name" value="GAF"/>
    <property type="match status" value="1"/>
</dbReference>
<keyword evidence="9" id="KW-0418">Kinase</keyword>
<dbReference type="GO" id="GO:0000155">
    <property type="term" value="F:phosphorelay sensor kinase activity"/>
    <property type="evidence" value="ECO:0007669"/>
    <property type="project" value="InterPro"/>
</dbReference>
<dbReference type="SUPFAM" id="SSF47384">
    <property type="entry name" value="Homodimeric domain of signal transducing histidine kinase"/>
    <property type="match status" value="1"/>
</dbReference>
<dbReference type="InterPro" id="IPR003594">
    <property type="entry name" value="HATPase_dom"/>
</dbReference>
<dbReference type="InterPro" id="IPR036097">
    <property type="entry name" value="HisK_dim/P_sf"/>
</dbReference>
<dbReference type="SUPFAM" id="SSF47226">
    <property type="entry name" value="Histidine-containing phosphotransfer domain, HPT domain"/>
    <property type="match status" value="1"/>
</dbReference>